<organism evidence="2 3">
    <name type="scientific">Lolium multiflorum</name>
    <name type="common">Italian ryegrass</name>
    <name type="synonym">Lolium perenne subsp. multiflorum</name>
    <dbReference type="NCBI Taxonomy" id="4521"/>
    <lineage>
        <taxon>Eukaryota</taxon>
        <taxon>Viridiplantae</taxon>
        <taxon>Streptophyta</taxon>
        <taxon>Embryophyta</taxon>
        <taxon>Tracheophyta</taxon>
        <taxon>Spermatophyta</taxon>
        <taxon>Magnoliopsida</taxon>
        <taxon>Liliopsida</taxon>
        <taxon>Poales</taxon>
        <taxon>Poaceae</taxon>
        <taxon>BOP clade</taxon>
        <taxon>Pooideae</taxon>
        <taxon>Poodae</taxon>
        <taxon>Poeae</taxon>
        <taxon>Poeae Chloroplast Group 2 (Poeae type)</taxon>
        <taxon>Loliodinae</taxon>
        <taxon>Loliinae</taxon>
        <taxon>Lolium</taxon>
    </lineage>
</organism>
<dbReference type="EMBL" id="JAUUTY010000001">
    <property type="protein sequence ID" value="KAK1698538.1"/>
    <property type="molecule type" value="Genomic_DNA"/>
</dbReference>
<protein>
    <submittedName>
        <fullName evidence="2">Uncharacterized protein</fullName>
    </submittedName>
</protein>
<gene>
    <name evidence="2" type="ORF">QYE76_015235</name>
</gene>
<feature type="transmembrane region" description="Helical" evidence="1">
    <location>
        <begin position="149"/>
        <end position="169"/>
    </location>
</feature>
<sequence length="202" mass="22886">MGQGEAHSSSRHHSPSSSTNRVSQWICLECNFSSVHIGHRRDKIRRTLSPILLTVMAKKTEYGTDLLDAPLDEYIHGNGALELGASPPKSIDSLLLWIGILSHRIKYFPQDLIPRSSCHLLSIFDYTSSWISHSYCRTEFEIQRKKGHVVIALALVHIVNLSLFLKIILSNKYKRNKSTSMTCVMMNCDMLSSLDLWSDLTN</sequence>
<keyword evidence="1" id="KW-0472">Membrane</keyword>
<accession>A0AAD8X686</accession>
<reference evidence="2" key="1">
    <citation type="submission" date="2023-07" db="EMBL/GenBank/DDBJ databases">
        <title>A chromosome-level genome assembly of Lolium multiflorum.</title>
        <authorList>
            <person name="Chen Y."/>
            <person name="Copetti D."/>
            <person name="Kolliker R."/>
            <person name="Studer B."/>
        </authorList>
    </citation>
    <scope>NUCLEOTIDE SEQUENCE</scope>
    <source>
        <strain evidence="2">02402/16</strain>
        <tissue evidence="2">Leaf</tissue>
    </source>
</reference>
<evidence type="ECO:0000313" key="3">
    <source>
        <dbReference type="Proteomes" id="UP001231189"/>
    </source>
</evidence>
<dbReference type="Proteomes" id="UP001231189">
    <property type="component" value="Unassembled WGS sequence"/>
</dbReference>
<proteinExistence type="predicted"/>
<dbReference type="AlphaFoldDB" id="A0AAD8X686"/>
<name>A0AAD8X686_LOLMU</name>
<evidence type="ECO:0000313" key="2">
    <source>
        <dbReference type="EMBL" id="KAK1698538.1"/>
    </source>
</evidence>
<evidence type="ECO:0000256" key="1">
    <source>
        <dbReference type="SAM" id="Phobius"/>
    </source>
</evidence>
<keyword evidence="3" id="KW-1185">Reference proteome</keyword>
<comment type="caution">
    <text evidence="2">The sequence shown here is derived from an EMBL/GenBank/DDBJ whole genome shotgun (WGS) entry which is preliminary data.</text>
</comment>
<keyword evidence="1" id="KW-1133">Transmembrane helix</keyword>
<keyword evidence="1" id="KW-0812">Transmembrane</keyword>